<feature type="transmembrane region" description="Helical" evidence="2">
    <location>
        <begin position="1091"/>
        <end position="1114"/>
    </location>
</feature>
<sequence length="1539" mass="171224">MHASSRVARDLLPLPLLGGQDLPKTNLSRGCRQRWLRRERRVDDCNAAIRALNYLNSPGSKNDAGPIHSLQTFRASAAQAEALLRIQTAVDHLGPPPDDVTVPEALRQLRCEGYVDDLQATGALASFNPEGVSLPEEGWKPISLASLGGRDGGVSVGDYVQQQVLPPELASARVEACGVKYPYTDPKLRDPKVYGAFLGRLARSNLVDFSTQAGAEHISLFFVRKKNGKLRMIIDARRSNQHFRDPDHVQLCTGDTLSRFEIDGEEDLTICQADLKDAFYHLSLPESLRKYFVLPPIDGRYLKGVCLPDGTPVGSGLKVFPRLAVVPMGWSWALFICQNLHEQIVEASGLSEGQRLRDGRPCPSAAVAHTQYVDNLVVLGQDRSAVVSAFQHAVEHLKAAGLQVHEEEICDGGACVLGWEFEASGIFRPSARRVWRARLAIRALLARRRASGKQIERLVGLCSFICLARRESLSVFGDVYQFITRYRDCGREIRMPPGVRRELHMWDAISPLIFKDLRSPWSEQVHRLGRYSERWRFAAHEVMALTVTNPLQILRWRRTPTLPVGEADPALFNLGGFAPKWRRSVSPLGYSCVYAGSPANGTRLTTQAGAFGSLVCRVALQKMFYRETLCAPASTVARTPQSSKKRMVSQMAPPALNVQSCLPTQEVEQRQTKKARRLASLAAQPAPVESLTRLELASVSTACRARYQRLWEGVAPLLCSSPGVLKDMSTVETILCQQLEELFLDGCNLASGQYLIAAVIFFNLSLKSHPMPRVKQSLQGWRKLAPPQARLPIPYEAVALMAQMAFAKGLISIGLFLLLAFALYLRPSEWLRLRKRDVIKPVQKRGTSSHWQFVLNPLEEGVPSKTQEFDETLQLDLKYHRGLGEAIHRCLGLDKLSSNQKIFQLESKDINDFMMLARVQLNLQPLGHLHLYRLRHGGASYDYNNHFRDLASVQQRGRWKSHNSVRRYQKGGRLAQLFAALSPETRRLATKAATGLQGTLLSLRCWPTLLWDIDLGAEYDLLLRKNQCKLVGDHRPGPPPLRSDAMPLGLPGRIVVLDLFAELAGGLTRAGNGSFSLRGAKRAGKQANKMSTTLCILGSIAYIMHGCVSCGVITMTASRSRMIFALVYVALAASIWETRVLQGPEGTVVQNIYTLTRMIMTMVQIDASLHVPAQVGLSVVEVLGALQLNGPSSRVLLLAFSQTFLAVCCMVVGSLQEASLRQNFAAQFRSEDAEAMVQGFRRMLQGLCDGSVLLDGSLSIQSKSPCLSRMLSASGECLEGVHFPDLLVEAEQERRRFREFIKAAKSVAPEQEGAPPCLRVSLQGREKLPPVGVDLFHVSLTNLYGSDDNYHLLALRQDAEREYLPDVTNFRPELLARPSGLRRPGSRKPCASVTSEGSAVSAASILQTLPQLKEMMLLVEAKREHQDVCQVHLNYKAASADDPDMPSLRKFIRPTDWESVRSRVRRYGEKAAKDPDLEPKHFHKPVWFRVMDQPGRYMQANKANLKVHGASKVWLHLSDFVFPEKPLQYVEPELEDIDE</sequence>
<dbReference type="InterPro" id="IPR043502">
    <property type="entry name" value="DNA/RNA_pol_sf"/>
</dbReference>
<reference evidence="4 5" key="1">
    <citation type="submission" date="2016-02" db="EMBL/GenBank/DDBJ databases">
        <title>Genome analysis of coral dinoflagellate symbionts highlights evolutionary adaptations to a symbiotic lifestyle.</title>
        <authorList>
            <person name="Aranda M."/>
            <person name="Li Y."/>
            <person name="Liew Y.J."/>
            <person name="Baumgarten S."/>
            <person name="Simakov O."/>
            <person name="Wilson M."/>
            <person name="Piel J."/>
            <person name="Ashoor H."/>
            <person name="Bougouffa S."/>
            <person name="Bajic V.B."/>
            <person name="Ryu T."/>
            <person name="Ravasi T."/>
            <person name="Bayer T."/>
            <person name="Micklem G."/>
            <person name="Kim H."/>
            <person name="Bhak J."/>
            <person name="Lajeunesse T.C."/>
            <person name="Voolstra C.R."/>
        </authorList>
    </citation>
    <scope>NUCLEOTIDE SEQUENCE [LARGE SCALE GENOMIC DNA]</scope>
    <source>
        <strain evidence="4 5">CCMP2467</strain>
    </source>
</reference>
<dbReference type="GO" id="GO:0006310">
    <property type="term" value="P:DNA recombination"/>
    <property type="evidence" value="ECO:0007669"/>
    <property type="project" value="UniProtKB-KW"/>
</dbReference>
<keyword evidence="5" id="KW-1185">Reference proteome</keyword>
<keyword evidence="1" id="KW-0233">DNA recombination</keyword>
<dbReference type="PANTHER" id="PTHR33050:SF7">
    <property type="entry name" value="RIBONUCLEASE H"/>
    <property type="match status" value="1"/>
</dbReference>
<evidence type="ECO:0000313" key="5">
    <source>
        <dbReference type="Proteomes" id="UP000186817"/>
    </source>
</evidence>
<dbReference type="InterPro" id="IPR011010">
    <property type="entry name" value="DNA_brk_join_enz"/>
</dbReference>
<dbReference type="GO" id="GO:0003677">
    <property type="term" value="F:DNA binding"/>
    <property type="evidence" value="ECO:0007669"/>
    <property type="project" value="InterPro"/>
</dbReference>
<feature type="transmembrane region" description="Helical" evidence="2">
    <location>
        <begin position="800"/>
        <end position="825"/>
    </location>
</feature>
<accession>A0A1Q9EXH1</accession>
<dbReference type="SUPFAM" id="SSF56672">
    <property type="entry name" value="DNA/RNA polymerases"/>
    <property type="match status" value="1"/>
</dbReference>
<keyword evidence="2" id="KW-0472">Membrane</keyword>
<dbReference type="OrthoDB" id="7462124at2759"/>
<dbReference type="Pfam" id="PF00078">
    <property type="entry name" value="RVT_1"/>
    <property type="match status" value="1"/>
</dbReference>
<dbReference type="GO" id="GO:0015074">
    <property type="term" value="P:DNA integration"/>
    <property type="evidence" value="ECO:0007669"/>
    <property type="project" value="InterPro"/>
</dbReference>
<gene>
    <name evidence="4" type="ORF">AK812_SmicGene4012</name>
</gene>
<dbReference type="PROSITE" id="PS50878">
    <property type="entry name" value="RT_POL"/>
    <property type="match status" value="1"/>
</dbReference>
<proteinExistence type="predicted"/>
<dbReference type="EMBL" id="LSRX01000048">
    <property type="protein sequence ID" value="OLQ12146.1"/>
    <property type="molecule type" value="Genomic_DNA"/>
</dbReference>
<feature type="domain" description="Reverse transcriptase" evidence="3">
    <location>
        <begin position="204"/>
        <end position="440"/>
    </location>
</feature>
<keyword evidence="2" id="KW-0812">Transmembrane</keyword>
<comment type="caution">
    <text evidence="4">The sequence shown here is derived from an EMBL/GenBank/DDBJ whole genome shotgun (WGS) entry which is preliminary data.</text>
</comment>
<dbReference type="Gene3D" id="1.10.443.10">
    <property type="entry name" value="Intergrase catalytic core"/>
    <property type="match status" value="1"/>
</dbReference>
<evidence type="ECO:0000256" key="1">
    <source>
        <dbReference type="ARBA" id="ARBA00023172"/>
    </source>
</evidence>
<dbReference type="InterPro" id="IPR013762">
    <property type="entry name" value="Integrase-like_cat_sf"/>
</dbReference>
<dbReference type="PANTHER" id="PTHR33050">
    <property type="entry name" value="REVERSE TRANSCRIPTASE DOMAIN-CONTAINING PROTEIN"/>
    <property type="match status" value="1"/>
</dbReference>
<dbReference type="SUPFAM" id="SSF56349">
    <property type="entry name" value="DNA breaking-rejoining enzymes"/>
    <property type="match status" value="1"/>
</dbReference>
<protein>
    <recommendedName>
        <fullName evidence="3">Reverse transcriptase domain-containing protein</fullName>
    </recommendedName>
</protein>
<dbReference type="InterPro" id="IPR000477">
    <property type="entry name" value="RT_dom"/>
</dbReference>
<dbReference type="InterPro" id="IPR052055">
    <property type="entry name" value="Hepadnavirus_pol/RT"/>
</dbReference>
<name>A0A1Q9EXH1_SYMMI</name>
<keyword evidence="2" id="KW-1133">Transmembrane helix</keyword>
<dbReference type="Proteomes" id="UP000186817">
    <property type="component" value="Unassembled WGS sequence"/>
</dbReference>
<organism evidence="4 5">
    <name type="scientific">Symbiodinium microadriaticum</name>
    <name type="common">Dinoflagellate</name>
    <name type="synonym">Zooxanthella microadriatica</name>
    <dbReference type="NCBI Taxonomy" id="2951"/>
    <lineage>
        <taxon>Eukaryota</taxon>
        <taxon>Sar</taxon>
        <taxon>Alveolata</taxon>
        <taxon>Dinophyceae</taxon>
        <taxon>Suessiales</taxon>
        <taxon>Symbiodiniaceae</taxon>
        <taxon>Symbiodinium</taxon>
    </lineage>
</organism>
<evidence type="ECO:0000259" key="3">
    <source>
        <dbReference type="PROSITE" id="PS50878"/>
    </source>
</evidence>
<evidence type="ECO:0000313" key="4">
    <source>
        <dbReference type="EMBL" id="OLQ12146.1"/>
    </source>
</evidence>
<evidence type="ECO:0000256" key="2">
    <source>
        <dbReference type="SAM" id="Phobius"/>
    </source>
</evidence>